<dbReference type="GO" id="GO:0000166">
    <property type="term" value="F:nucleotide binding"/>
    <property type="evidence" value="ECO:0007669"/>
    <property type="project" value="InterPro"/>
</dbReference>
<dbReference type="Pfam" id="PF02894">
    <property type="entry name" value="GFO_IDH_MocA_C"/>
    <property type="match status" value="1"/>
</dbReference>
<dbReference type="RefSeq" id="WP_049993308.1">
    <property type="nucleotide sequence ID" value="NZ_CP031310.1"/>
</dbReference>
<accession>A0A4D6H8B1</accession>
<feature type="region of interest" description="Disordered" evidence="1">
    <location>
        <begin position="273"/>
        <end position="294"/>
    </location>
</feature>
<dbReference type="Gene3D" id="3.30.360.10">
    <property type="entry name" value="Dihydrodipicolinate Reductase, domain 2"/>
    <property type="match status" value="1"/>
</dbReference>
<dbReference type="AlphaFoldDB" id="A0A4D6H8B1"/>
<gene>
    <name evidence="4" type="ORF">DV733_00885</name>
</gene>
<organism evidence="4 5">
    <name type="scientific">Halapricum salinum</name>
    <dbReference type="NCBI Taxonomy" id="1457250"/>
    <lineage>
        <taxon>Archaea</taxon>
        <taxon>Methanobacteriati</taxon>
        <taxon>Methanobacteriota</taxon>
        <taxon>Stenosarchaea group</taxon>
        <taxon>Halobacteria</taxon>
        <taxon>Halobacteriales</taxon>
        <taxon>Haloarculaceae</taxon>
        <taxon>Halapricum</taxon>
    </lineage>
</organism>
<evidence type="ECO:0000313" key="4">
    <source>
        <dbReference type="EMBL" id="QCC49865.1"/>
    </source>
</evidence>
<evidence type="ECO:0000313" key="5">
    <source>
        <dbReference type="Proteomes" id="UP000296706"/>
    </source>
</evidence>
<evidence type="ECO:0000259" key="2">
    <source>
        <dbReference type="Pfam" id="PF01408"/>
    </source>
</evidence>
<evidence type="ECO:0000259" key="3">
    <source>
        <dbReference type="Pfam" id="PF02894"/>
    </source>
</evidence>
<dbReference type="InterPro" id="IPR036291">
    <property type="entry name" value="NAD(P)-bd_dom_sf"/>
</dbReference>
<dbReference type="Pfam" id="PF01408">
    <property type="entry name" value="GFO_IDH_MocA"/>
    <property type="match status" value="1"/>
</dbReference>
<dbReference type="SUPFAM" id="SSF55347">
    <property type="entry name" value="Glyceraldehyde-3-phosphate dehydrogenase-like, C-terminal domain"/>
    <property type="match status" value="1"/>
</dbReference>
<dbReference type="KEGG" id="hsn:DV733_00885"/>
<dbReference type="SUPFAM" id="SSF51735">
    <property type="entry name" value="NAD(P)-binding Rossmann-fold domains"/>
    <property type="match status" value="1"/>
</dbReference>
<keyword evidence="5" id="KW-1185">Reference proteome</keyword>
<dbReference type="STRING" id="1457250.GCA_000755225_02471"/>
<reference evidence="4 5" key="1">
    <citation type="journal article" date="2019" name="Nat. Commun.">
        <title>A new type of DNA phosphorothioation-based antiviral system in archaea.</title>
        <authorList>
            <person name="Xiong L."/>
            <person name="Liu S."/>
            <person name="Chen S."/>
            <person name="Xiao Y."/>
            <person name="Zhu B."/>
            <person name="Gao Y."/>
            <person name="Zhang Y."/>
            <person name="Chen B."/>
            <person name="Luo J."/>
            <person name="Deng Z."/>
            <person name="Chen X."/>
            <person name="Wang L."/>
            <person name="Chen S."/>
        </authorList>
    </citation>
    <scope>NUCLEOTIDE SEQUENCE [LARGE SCALE GENOMIC DNA]</scope>
    <source>
        <strain evidence="4 5">CBA1105</strain>
    </source>
</reference>
<name>A0A4D6H8B1_9EURY</name>
<dbReference type="InterPro" id="IPR004104">
    <property type="entry name" value="Gfo/Idh/MocA-like_OxRdtase_C"/>
</dbReference>
<dbReference type="PANTHER" id="PTHR43377:SF1">
    <property type="entry name" value="BILIVERDIN REDUCTASE A"/>
    <property type="match status" value="1"/>
</dbReference>
<evidence type="ECO:0000256" key="1">
    <source>
        <dbReference type="SAM" id="MobiDB-lite"/>
    </source>
</evidence>
<dbReference type="OrthoDB" id="25239at2157"/>
<feature type="domain" description="Gfo/Idh/MocA-like oxidoreductase N-terminal" evidence="2">
    <location>
        <begin position="8"/>
        <end position="126"/>
    </location>
</feature>
<dbReference type="Gene3D" id="3.40.50.720">
    <property type="entry name" value="NAD(P)-binding Rossmann-like Domain"/>
    <property type="match status" value="1"/>
</dbReference>
<dbReference type="Proteomes" id="UP000296706">
    <property type="component" value="Chromosome"/>
</dbReference>
<sequence>MAQRVIHVGCGGWGAMWVGEFLPANVEDDTIEVVAAVDQDPEALENANRDLDLPDERCYTDAETAFESHDAEFATLVVPPEVRKPLVEAALAHDLDLLTEKPIAPTLAEAVEIADIVEQAGARMAVTMSHRFDRDKTTLRRRIQRGEYGPLDYLVFRFTQRYRQRDEWVAGRPYEMDHPLLVEGGVHHLDLLASLAGAKCERLYARTWNPEWSDFSGDSQALVTMEFENGVHATYEGATTNAVSMNGWNNEYVRAECRDATLELDARELTAYPYDPDAEPRHTASGPPEGETIPLDDREKWMNSWLIEQFCQWRAGGEPMPTRVSENLQSVALIEAAMRSSERDEPVAVQELLEHVRRE</sequence>
<dbReference type="InterPro" id="IPR051450">
    <property type="entry name" value="Gfo/Idh/MocA_Oxidoreductases"/>
</dbReference>
<dbReference type="GeneID" id="39846380"/>
<feature type="domain" description="Gfo/Idh/MocA-like oxidoreductase C-terminal" evidence="3">
    <location>
        <begin position="145"/>
        <end position="349"/>
    </location>
</feature>
<proteinExistence type="predicted"/>
<dbReference type="EMBL" id="CP031310">
    <property type="protein sequence ID" value="QCC49865.1"/>
    <property type="molecule type" value="Genomic_DNA"/>
</dbReference>
<protein>
    <submittedName>
        <fullName evidence="4">Gfo/Idh/MocA family oxidoreductase</fullName>
    </submittedName>
</protein>
<dbReference type="InterPro" id="IPR000683">
    <property type="entry name" value="Gfo/Idh/MocA-like_OxRdtase_N"/>
</dbReference>
<dbReference type="PANTHER" id="PTHR43377">
    <property type="entry name" value="BILIVERDIN REDUCTASE A"/>
    <property type="match status" value="1"/>
</dbReference>